<keyword evidence="1" id="KW-0472">Membrane</keyword>
<keyword evidence="1" id="KW-0812">Transmembrane</keyword>
<keyword evidence="5" id="KW-1185">Reference proteome</keyword>
<dbReference type="Pfam" id="PF23357">
    <property type="entry name" value="DUF7088"/>
    <property type="match status" value="1"/>
</dbReference>
<protein>
    <submittedName>
        <fullName evidence="4">GldG family protein</fullName>
    </submittedName>
</protein>
<name>A0AAF0CGG6_9BACT</name>
<dbReference type="Pfam" id="PF09822">
    <property type="entry name" value="ABC_transp_aux"/>
    <property type="match status" value="1"/>
</dbReference>
<feature type="domain" description="DUF7088" evidence="3">
    <location>
        <begin position="49"/>
        <end position="104"/>
    </location>
</feature>
<feature type="domain" description="ABC-type uncharacterised transport system" evidence="2">
    <location>
        <begin position="184"/>
        <end position="430"/>
    </location>
</feature>
<evidence type="ECO:0000256" key="1">
    <source>
        <dbReference type="SAM" id="Phobius"/>
    </source>
</evidence>
<dbReference type="RefSeq" id="WP_330929795.1">
    <property type="nucleotide sequence ID" value="NZ_CP119075.1"/>
</dbReference>
<keyword evidence="1" id="KW-1133">Transmembrane helix</keyword>
<organism evidence="4 5">
    <name type="scientific">Synoicihabitans lomoniglobus</name>
    <dbReference type="NCBI Taxonomy" id="2909285"/>
    <lineage>
        <taxon>Bacteria</taxon>
        <taxon>Pseudomonadati</taxon>
        <taxon>Verrucomicrobiota</taxon>
        <taxon>Opitutia</taxon>
        <taxon>Opitutales</taxon>
        <taxon>Opitutaceae</taxon>
        <taxon>Synoicihabitans</taxon>
    </lineage>
</organism>
<evidence type="ECO:0000259" key="3">
    <source>
        <dbReference type="Pfam" id="PF23357"/>
    </source>
</evidence>
<evidence type="ECO:0000313" key="5">
    <source>
        <dbReference type="Proteomes" id="UP001218638"/>
    </source>
</evidence>
<evidence type="ECO:0000259" key="2">
    <source>
        <dbReference type="Pfam" id="PF09822"/>
    </source>
</evidence>
<dbReference type="Proteomes" id="UP001218638">
    <property type="component" value="Chromosome"/>
</dbReference>
<proteinExistence type="predicted"/>
<dbReference type="EMBL" id="CP119075">
    <property type="protein sequence ID" value="WED63587.1"/>
    <property type="molecule type" value="Genomic_DNA"/>
</dbReference>
<dbReference type="InterPro" id="IPR055396">
    <property type="entry name" value="DUF7088"/>
</dbReference>
<feature type="transmembrane region" description="Helical" evidence="1">
    <location>
        <begin position="479"/>
        <end position="499"/>
    </location>
</feature>
<sequence>MAARNSFAIARWRRTINLVLQAALFLTLFGGLNYLALHHGWRWDLTNHRRHTLSEETKANLRSLEQPVRIIVTIDPHSTDPDLFQANRDIRGMLREYVNYTQQKSSAIGPAGRVTVEELDVYKNQREAEQLQIDQPNVVLALCGDRRKMIPLSEFYEIREGAAVAFRGEQVITSAILSVSNPNRPHIYFLAGHGEMQPGDVDPSRGLSVWAEELRLRNLTVSVIDLSQTKAVPDDAALVVIAAPQGRYSPVEVELLRRYLADRAGRVFILLAPVFRHGLDDLLYDWGLVADDVIIAEPNPANVTELNELRINAFAPHPVTQPLIDNQFSVFLGPLTRVVRPDPGRPLDNSLRAEVLAATSESAWGERDYRQQNVTYNPGIDLKGLPGFEPRNRLGVAVSSERVTPPKDLPFSVRGGRMVLFGNADFLSNSRIAAPGNLAIALNTVEWCIDRDVDLNTLPRPIERYQINLSQADLGRLRISLLFILPGLAALFGFVIYWTRRS</sequence>
<dbReference type="InterPro" id="IPR019196">
    <property type="entry name" value="ABC_transp_unknown"/>
</dbReference>
<reference evidence="4" key="1">
    <citation type="submission" date="2023-03" db="EMBL/GenBank/DDBJ databases">
        <title>Lomoglobus Profundus gen. nov., sp. nov., a novel member of the phylum Verrucomicrobia, isolated from deep-marine sediment of South China Sea.</title>
        <authorList>
            <person name="Ahmad T."/>
            <person name="Ishaq S.E."/>
            <person name="Wang F."/>
        </authorList>
    </citation>
    <scope>NUCLEOTIDE SEQUENCE</scope>
    <source>
        <strain evidence="4">LMO-M01</strain>
    </source>
</reference>
<evidence type="ECO:0000313" key="4">
    <source>
        <dbReference type="EMBL" id="WED63587.1"/>
    </source>
</evidence>
<dbReference type="KEGG" id="slom:PXH66_14720"/>
<gene>
    <name evidence="4" type="ORF">PXH66_14720</name>
</gene>
<dbReference type="AlphaFoldDB" id="A0AAF0CGG6"/>
<accession>A0AAF0CGG6</accession>